<organism evidence="2 3">
    <name type="scientific">Denitrobacterium detoxificans</name>
    <dbReference type="NCBI Taxonomy" id="79604"/>
    <lineage>
        <taxon>Bacteria</taxon>
        <taxon>Bacillati</taxon>
        <taxon>Actinomycetota</taxon>
        <taxon>Coriobacteriia</taxon>
        <taxon>Eggerthellales</taxon>
        <taxon>Eggerthellaceae</taxon>
        <taxon>Denitrobacterium</taxon>
    </lineage>
</organism>
<feature type="transmembrane region" description="Helical" evidence="1">
    <location>
        <begin position="143"/>
        <end position="162"/>
    </location>
</feature>
<keyword evidence="1" id="KW-1133">Transmembrane helix</keyword>
<dbReference type="RefSeq" id="WP_066662687.1">
    <property type="nucleotide sequence ID" value="NZ_CP011402.1"/>
</dbReference>
<keyword evidence="1" id="KW-0812">Transmembrane</keyword>
<dbReference type="EMBL" id="FOEC01000006">
    <property type="protein sequence ID" value="SEO77503.1"/>
    <property type="molecule type" value="Genomic_DNA"/>
</dbReference>
<reference evidence="3" key="1">
    <citation type="submission" date="2016-10" db="EMBL/GenBank/DDBJ databases">
        <authorList>
            <person name="Varghese N."/>
        </authorList>
    </citation>
    <scope>NUCLEOTIDE SEQUENCE [LARGE SCALE GENOMIC DNA]</scope>
    <source>
        <strain evidence="3">DSM 21843</strain>
    </source>
</reference>
<evidence type="ECO:0000313" key="3">
    <source>
        <dbReference type="Proteomes" id="UP000182975"/>
    </source>
</evidence>
<proteinExistence type="predicted"/>
<evidence type="ECO:0000313" key="2">
    <source>
        <dbReference type="EMBL" id="SEO77503.1"/>
    </source>
</evidence>
<keyword evidence="3" id="KW-1185">Reference proteome</keyword>
<dbReference type="Proteomes" id="UP000182975">
    <property type="component" value="Unassembled WGS sequence"/>
</dbReference>
<evidence type="ECO:0000256" key="1">
    <source>
        <dbReference type="SAM" id="Phobius"/>
    </source>
</evidence>
<dbReference type="AlphaFoldDB" id="A0A1H8SH38"/>
<keyword evidence="1" id="KW-0472">Membrane</keyword>
<dbReference type="OrthoDB" id="2087872at2"/>
<accession>A0A1H8SH38</accession>
<sequence>MSETTGNTNVLTVPFKGKSFVAVTADHAHLHKCEIDVTGMPSSGRFIVQFKPGKLYVDADGKQHLEEVPGSGFKVKGSYKALKGKKAKQAEEAGEDVTASHATANVSDDDGEVHFKELPSGEGVTPCIIISARPILVPLPFKIALAVLVLAAVGAVGAFTFLNSQWLDPNAQKGYYEGKSEQEIIDDLNQEVAWYSMQISCSPSIRMHPGSAQATGVNVENIENNHCAQKFTITLQDTGEVLYESGALYPGEYVADVEMSRALDEGVYTANIEFQGYEENATLFSDGQLYGHAKFGTPANAVVLIIVTDDDEVARATATYYLN</sequence>
<name>A0A1H8SH38_9ACTN</name>
<gene>
    <name evidence="2" type="ORF">SAMN02910314_01167</name>
</gene>
<protein>
    <submittedName>
        <fullName evidence="2">Uncharacterized protein</fullName>
    </submittedName>
</protein>